<reference evidence="1 2" key="1">
    <citation type="submission" date="2011-06" db="EMBL/GenBank/DDBJ databases">
        <title>The draft genome of Thiocapsa marina 5811.</title>
        <authorList>
            <consortium name="US DOE Joint Genome Institute (JGI-PGF)"/>
            <person name="Lucas S."/>
            <person name="Han J."/>
            <person name="Cheng J.-F."/>
            <person name="Goodwin L."/>
            <person name="Pitluck S."/>
            <person name="Peters L."/>
            <person name="Land M.L."/>
            <person name="Hauser L."/>
            <person name="Vogl K."/>
            <person name="Liu Z."/>
            <person name="Imhoff J."/>
            <person name="Thiel V."/>
            <person name="Frigaard N.-U."/>
            <person name="Bryant D."/>
            <person name="Woyke T.J."/>
        </authorList>
    </citation>
    <scope>NUCLEOTIDE SEQUENCE [LARGE SCALE GENOMIC DNA]</scope>
    <source>
        <strain evidence="1 2">5811</strain>
    </source>
</reference>
<dbReference type="Proteomes" id="UP000005459">
    <property type="component" value="Unassembled WGS sequence"/>
</dbReference>
<dbReference type="AlphaFoldDB" id="F9UEA2"/>
<dbReference type="EMBL" id="AFWV01000011">
    <property type="protein sequence ID" value="EGV17223.1"/>
    <property type="molecule type" value="Genomic_DNA"/>
</dbReference>
<evidence type="ECO:0000313" key="2">
    <source>
        <dbReference type="Proteomes" id="UP000005459"/>
    </source>
</evidence>
<dbReference type="RefSeq" id="WP_007194127.1">
    <property type="nucleotide sequence ID" value="NZ_AFWV01000011.1"/>
</dbReference>
<name>F9UEA2_9GAMM</name>
<dbReference type="OrthoDB" id="1550316at2"/>
<accession>F9UEA2</accession>
<sequence>MRNDQLVRFHGNTAVMRLDMDQGFSEAQIRSSADGETREQDRRIFEALDYVSHDQRAIALQPLQRIPGADND</sequence>
<proteinExistence type="predicted"/>
<protein>
    <submittedName>
        <fullName evidence="1">Uncharacterized protein</fullName>
    </submittedName>
</protein>
<evidence type="ECO:0000313" key="1">
    <source>
        <dbReference type="EMBL" id="EGV17223.1"/>
    </source>
</evidence>
<dbReference type="STRING" id="768671.ThimaDRAFT_3255"/>
<keyword evidence="2" id="KW-1185">Reference proteome</keyword>
<gene>
    <name evidence="1" type="ORF">ThimaDRAFT_3255</name>
</gene>
<organism evidence="1 2">
    <name type="scientific">Thiocapsa marina 5811</name>
    <dbReference type="NCBI Taxonomy" id="768671"/>
    <lineage>
        <taxon>Bacteria</taxon>
        <taxon>Pseudomonadati</taxon>
        <taxon>Pseudomonadota</taxon>
        <taxon>Gammaproteobacteria</taxon>
        <taxon>Chromatiales</taxon>
        <taxon>Chromatiaceae</taxon>
        <taxon>Thiocapsa</taxon>
    </lineage>
</organism>